<dbReference type="EMBL" id="JAHKSW010000022">
    <property type="protein sequence ID" value="KAG7318707.1"/>
    <property type="molecule type" value="Genomic_DNA"/>
</dbReference>
<feature type="coiled-coil region" evidence="1">
    <location>
        <begin position="355"/>
        <end position="457"/>
    </location>
</feature>
<feature type="domain" description="Immunoglobulin" evidence="4">
    <location>
        <begin position="223"/>
        <end position="315"/>
    </location>
</feature>
<dbReference type="Proteomes" id="UP000824219">
    <property type="component" value="Linkage Group LG22"/>
</dbReference>
<reference evidence="5 6" key="1">
    <citation type="submission" date="2021-06" db="EMBL/GenBank/DDBJ databases">
        <title>Chromosome-level genome assembly of the red-tail catfish (Hemibagrus wyckioides).</title>
        <authorList>
            <person name="Shao F."/>
        </authorList>
    </citation>
    <scope>NUCLEOTIDE SEQUENCE [LARGE SCALE GENOMIC DNA]</scope>
    <source>
        <strain evidence="5">EC202008001</strain>
        <tissue evidence="5">Blood</tissue>
    </source>
</reference>
<dbReference type="OrthoDB" id="9898017at2759"/>
<dbReference type="InterPro" id="IPR013783">
    <property type="entry name" value="Ig-like_fold"/>
</dbReference>
<keyword evidence="3" id="KW-0732">Signal</keyword>
<evidence type="ECO:0000256" key="3">
    <source>
        <dbReference type="SAM" id="SignalP"/>
    </source>
</evidence>
<sequence length="699" mass="82044">MEKAMQFCSLHHCVLVFLILTFTTAPVSALEVCPTRAKLHHPVTLSCKHQCSGLLQWSLRDYRDVVQARCDQTSCWSEKGFSISHDQYLKGDLSLTITAADYSQRNVYACECEDSDFSYVRLVIETVFSPVQMESGEDLKLHVSVPEPVEVIYKSSGSADEVICRVTGRSLQCKDKYRDRTSLTYPELTLRHMEPRDSGSYTIRDTKNEEDIQIYAVSVEAVFSQVQMKFGEDLKLHVSVPEPVEVIYKSSGSADEVICRVNNLSLQCKDKYRDRTSLTYPELTLRHMEPRDSGRYTIRDTKNEEDIQIYAVSVEDKQHAVPVWVIVLILIILLSCCVGVGIYLKRRHHLRILLNRRLQQVLQLAQQAEEGTEENITEAEQSFNQLEQHYNTTEYSEQISMLCTAKKKQLQQRRERLRRKELNRRLLHMVQLVQQAEEGKKENTGEVEKELNQLKNKYKDTEYSGKVSKFCTVQQSQLNWYRLQHSNEEPIMTKRRELKWRMLHVEQLVQQAKEGTEEKIREAEEAIDELEQEYEDMVYSDQVSVLCTVKREQLKGHQYSKEECLITEDLELKRRLQQVDQLVQQAEGEIHNIRKAEKEINLLELQYMNTEHLITVTEFCVLMRAELYWYRLQYSDGEHLMTDKTEILWKVEELMNSLQKLRDGAEQEQEIPSFKVMDEMQKHLMEFKKWCEEKRGEDK</sequence>
<dbReference type="AlphaFoldDB" id="A0A9D3ND51"/>
<keyword evidence="1" id="KW-0175">Coiled coil</keyword>
<feature type="domain" description="Immunoglobulin" evidence="4">
    <location>
        <begin position="128"/>
        <end position="220"/>
    </location>
</feature>
<dbReference type="InterPro" id="IPR003599">
    <property type="entry name" value="Ig_sub"/>
</dbReference>
<keyword evidence="2" id="KW-1133">Transmembrane helix</keyword>
<gene>
    <name evidence="5" type="ORF">KOW79_018462</name>
</gene>
<evidence type="ECO:0000313" key="5">
    <source>
        <dbReference type="EMBL" id="KAG7318707.1"/>
    </source>
</evidence>
<name>A0A9D3ND51_9TELE</name>
<keyword evidence="2" id="KW-0812">Transmembrane</keyword>
<feature type="transmembrane region" description="Helical" evidence="2">
    <location>
        <begin position="323"/>
        <end position="344"/>
    </location>
</feature>
<feature type="signal peptide" evidence="3">
    <location>
        <begin position="1"/>
        <end position="29"/>
    </location>
</feature>
<evidence type="ECO:0000256" key="1">
    <source>
        <dbReference type="SAM" id="Coils"/>
    </source>
</evidence>
<protein>
    <recommendedName>
        <fullName evidence="4">Immunoglobulin domain-containing protein</fullName>
    </recommendedName>
</protein>
<keyword evidence="2" id="KW-0472">Membrane</keyword>
<feature type="domain" description="Immunoglobulin" evidence="4">
    <location>
        <begin position="32"/>
        <end position="125"/>
    </location>
</feature>
<feature type="coiled-coil region" evidence="1">
    <location>
        <begin position="576"/>
        <end position="613"/>
    </location>
</feature>
<accession>A0A9D3ND51</accession>
<feature type="chain" id="PRO_5039632211" description="Immunoglobulin domain-containing protein" evidence="3">
    <location>
        <begin position="30"/>
        <end position="699"/>
    </location>
</feature>
<dbReference type="Gene3D" id="2.60.40.10">
    <property type="entry name" value="Immunoglobulins"/>
    <property type="match status" value="2"/>
</dbReference>
<evidence type="ECO:0000259" key="4">
    <source>
        <dbReference type="SMART" id="SM00409"/>
    </source>
</evidence>
<feature type="coiled-coil region" evidence="1">
    <location>
        <begin position="506"/>
        <end position="540"/>
    </location>
</feature>
<comment type="caution">
    <text evidence="5">The sequence shown here is derived from an EMBL/GenBank/DDBJ whole genome shotgun (WGS) entry which is preliminary data.</text>
</comment>
<proteinExistence type="predicted"/>
<evidence type="ECO:0000313" key="6">
    <source>
        <dbReference type="Proteomes" id="UP000824219"/>
    </source>
</evidence>
<keyword evidence="6" id="KW-1185">Reference proteome</keyword>
<evidence type="ECO:0000256" key="2">
    <source>
        <dbReference type="SAM" id="Phobius"/>
    </source>
</evidence>
<dbReference type="SMART" id="SM00409">
    <property type="entry name" value="IG"/>
    <property type="match status" value="3"/>
</dbReference>
<organism evidence="5 6">
    <name type="scientific">Hemibagrus wyckioides</name>
    <dbReference type="NCBI Taxonomy" id="337641"/>
    <lineage>
        <taxon>Eukaryota</taxon>
        <taxon>Metazoa</taxon>
        <taxon>Chordata</taxon>
        <taxon>Craniata</taxon>
        <taxon>Vertebrata</taxon>
        <taxon>Euteleostomi</taxon>
        <taxon>Actinopterygii</taxon>
        <taxon>Neopterygii</taxon>
        <taxon>Teleostei</taxon>
        <taxon>Ostariophysi</taxon>
        <taxon>Siluriformes</taxon>
        <taxon>Bagridae</taxon>
        <taxon>Hemibagrus</taxon>
    </lineage>
</organism>